<gene>
    <name evidence="3" type="ORF">FB460_2266</name>
</gene>
<evidence type="ECO:0000313" key="3">
    <source>
        <dbReference type="EMBL" id="TQL58404.1"/>
    </source>
</evidence>
<organism evidence="3 4">
    <name type="scientific">Propioniferax innocua</name>
    <dbReference type="NCBI Taxonomy" id="1753"/>
    <lineage>
        <taxon>Bacteria</taxon>
        <taxon>Bacillati</taxon>
        <taxon>Actinomycetota</taxon>
        <taxon>Actinomycetes</taxon>
        <taxon>Propionibacteriales</taxon>
        <taxon>Propionibacteriaceae</taxon>
        <taxon>Propioniferax</taxon>
    </lineage>
</organism>
<keyword evidence="4" id="KW-1185">Reference proteome</keyword>
<dbReference type="Gene3D" id="3.40.50.720">
    <property type="entry name" value="NAD(P)-binding Rossmann-like Domain"/>
    <property type="match status" value="1"/>
</dbReference>
<reference evidence="3 4" key="1">
    <citation type="submission" date="2019-06" db="EMBL/GenBank/DDBJ databases">
        <title>Sequencing the genomes of 1000 actinobacteria strains.</title>
        <authorList>
            <person name="Klenk H.-P."/>
        </authorList>
    </citation>
    <scope>NUCLEOTIDE SEQUENCE [LARGE SCALE GENOMIC DNA]</scope>
    <source>
        <strain evidence="3 4">DSM 8251</strain>
    </source>
</reference>
<proteinExistence type="inferred from homology"/>
<name>A0A542ZDI1_9ACTN</name>
<dbReference type="AlphaFoldDB" id="A0A542ZDI1"/>
<dbReference type="GO" id="GO:0016491">
    <property type="term" value="F:oxidoreductase activity"/>
    <property type="evidence" value="ECO:0007669"/>
    <property type="project" value="UniProtKB-KW"/>
</dbReference>
<dbReference type="EMBL" id="VFOR01000002">
    <property type="protein sequence ID" value="TQL58404.1"/>
    <property type="molecule type" value="Genomic_DNA"/>
</dbReference>
<keyword evidence="2" id="KW-0560">Oxidoreductase</keyword>
<dbReference type="Proteomes" id="UP000316196">
    <property type="component" value="Unassembled WGS sequence"/>
</dbReference>
<accession>A0A542ZDI1</accession>
<dbReference type="Pfam" id="PF00106">
    <property type="entry name" value="adh_short"/>
    <property type="match status" value="1"/>
</dbReference>
<dbReference type="SUPFAM" id="SSF51735">
    <property type="entry name" value="NAD(P)-binding Rossmann-fold domains"/>
    <property type="match status" value="1"/>
</dbReference>
<protein>
    <submittedName>
        <fullName evidence="3">Short subunit dehydrogenase</fullName>
    </submittedName>
</protein>
<dbReference type="PANTHER" id="PTHR43669">
    <property type="entry name" value="5-KETO-D-GLUCONATE 5-REDUCTASE"/>
    <property type="match status" value="1"/>
</dbReference>
<dbReference type="RefSeq" id="WP_142094196.1">
    <property type="nucleotide sequence ID" value="NZ_BAAAMD010000002.1"/>
</dbReference>
<evidence type="ECO:0000256" key="1">
    <source>
        <dbReference type="ARBA" id="ARBA00006484"/>
    </source>
</evidence>
<sequence>MVDQRVAIVTGAERGIGAEVSRRFAADGMAVAVLDLKQEACEAVADEISAAGGRAIAVGADVSEPDQVETAVSAFVEKRPPVFE</sequence>
<dbReference type="PANTHER" id="PTHR43669:SF3">
    <property type="entry name" value="ALCOHOL DEHYDROGENASE, PUTATIVE (AFU_ORTHOLOGUE AFUA_3G03445)-RELATED"/>
    <property type="match status" value="1"/>
</dbReference>
<comment type="caution">
    <text evidence="3">The sequence shown here is derived from an EMBL/GenBank/DDBJ whole genome shotgun (WGS) entry which is preliminary data.</text>
</comment>
<dbReference type="InterPro" id="IPR036291">
    <property type="entry name" value="NAD(P)-bd_dom_sf"/>
</dbReference>
<evidence type="ECO:0000313" key="4">
    <source>
        <dbReference type="Proteomes" id="UP000316196"/>
    </source>
</evidence>
<evidence type="ECO:0000256" key="2">
    <source>
        <dbReference type="ARBA" id="ARBA00023002"/>
    </source>
</evidence>
<comment type="similarity">
    <text evidence="1">Belongs to the short-chain dehydrogenases/reductases (SDR) family.</text>
</comment>
<dbReference type="InterPro" id="IPR002347">
    <property type="entry name" value="SDR_fam"/>
</dbReference>
<dbReference type="OrthoDB" id="9803628at2"/>